<keyword evidence="6 8" id="KW-1133">Transmembrane helix</keyword>
<keyword evidence="2" id="KW-0813">Transport</keyword>
<feature type="transmembrane region" description="Helical" evidence="8">
    <location>
        <begin position="7"/>
        <end position="26"/>
    </location>
</feature>
<dbReference type="InterPro" id="IPR035906">
    <property type="entry name" value="MetI-like_sf"/>
</dbReference>
<gene>
    <name evidence="10" type="ORF">IX84_20495</name>
</gene>
<evidence type="ECO:0000256" key="8">
    <source>
        <dbReference type="SAM" id="Phobius"/>
    </source>
</evidence>
<evidence type="ECO:0000256" key="7">
    <source>
        <dbReference type="ARBA" id="ARBA00023136"/>
    </source>
</evidence>
<reference evidence="10 11" key="1">
    <citation type="journal article" date="2014" name="Int. J. Syst. Evol. Microbiol.">
        <title>Phaeodactylibacter xiamenensis gen. nov., sp. nov., a member of the family Saprospiraceae isolated from the marine alga Phaeodactylum tricornutum.</title>
        <authorList>
            <person name="Chen Z.Jr."/>
            <person name="Lei X."/>
            <person name="Lai Q."/>
            <person name="Li Y."/>
            <person name="Zhang B."/>
            <person name="Zhang J."/>
            <person name="Zhang H."/>
            <person name="Yang L."/>
            <person name="Zheng W."/>
            <person name="Tian Y."/>
            <person name="Yu Z."/>
            <person name="Xu H.Jr."/>
            <person name="Zheng T."/>
        </authorList>
    </citation>
    <scope>NUCLEOTIDE SEQUENCE [LARGE SCALE GENOMIC DNA]</scope>
    <source>
        <strain evidence="10 11">KD52</strain>
    </source>
</reference>
<accession>A0A098S328</accession>
<feature type="transmembrane region" description="Helical" evidence="8">
    <location>
        <begin position="168"/>
        <end position="194"/>
    </location>
</feature>
<sequence length="255" mass="28480">MSRFTKIALIGLILFPFAFLLMLSVGRQWPYPAVFPEQWSLGNWQLVLVGSEGLGNSVLLSVLLSLSVATLSTGLSFWVSRHIAYHPKREAWLSLAYFPYVFAPVILAACLQFFFIVAGLYGTFGGVLLAQLFITFPYGVIFFSSFWNERLRSMEELVKTLGGSTLQAYAKVLVPVAKGALMTCFFQLFLISWFEYGLTNLIGVGKVPTLTLRVFQYVNEANIFLAALASCLLILPPVALLWLNRAVVFRERIAP</sequence>
<feature type="domain" description="ABC transmembrane type-1" evidence="9">
    <location>
        <begin position="54"/>
        <end position="244"/>
    </location>
</feature>
<dbReference type="Proteomes" id="UP000029736">
    <property type="component" value="Unassembled WGS sequence"/>
</dbReference>
<keyword evidence="4" id="KW-0997">Cell inner membrane</keyword>
<feature type="transmembrane region" description="Helical" evidence="8">
    <location>
        <begin position="223"/>
        <end position="243"/>
    </location>
</feature>
<dbReference type="GO" id="GO:0005886">
    <property type="term" value="C:plasma membrane"/>
    <property type="evidence" value="ECO:0007669"/>
    <property type="project" value="UniProtKB-SubCell"/>
</dbReference>
<dbReference type="EMBL" id="JPOS01000077">
    <property type="protein sequence ID" value="KGE86540.1"/>
    <property type="molecule type" value="Genomic_DNA"/>
</dbReference>
<evidence type="ECO:0000256" key="3">
    <source>
        <dbReference type="ARBA" id="ARBA00022475"/>
    </source>
</evidence>
<name>A0A098S328_9BACT</name>
<keyword evidence="7 8" id="KW-0472">Membrane</keyword>
<dbReference type="Gene3D" id="1.10.3720.10">
    <property type="entry name" value="MetI-like"/>
    <property type="match status" value="1"/>
</dbReference>
<dbReference type="GO" id="GO:0055085">
    <property type="term" value="P:transmembrane transport"/>
    <property type="evidence" value="ECO:0007669"/>
    <property type="project" value="InterPro"/>
</dbReference>
<dbReference type="PANTHER" id="PTHR43357">
    <property type="entry name" value="INNER MEMBRANE ABC TRANSPORTER PERMEASE PROTEIN YDCV"/>
    <property type="match status" value="1"/>
</dbReference>
<evidence type="ECO:0000313" key="10">
    <source>
        <dbReference type="EMBL" id="KGE86540.1"/>
    </source>
</evidence>
<dbReference type="InterPro" id="IPR000515">
    <property type="entry name" value="MetI-like"/>
</dbReference>
<feature type="transmembrane region" description="Helical" evidence="8">
    <location>
        <begin position="91"/>
        <end position="121"/>
    </location>
</feature>
<dbReference type="AlphaFoldDB" id="A0A098S328"/>
<evidence type="ECO:0000256" key="1">
    <source>
        <dbReference type="ARBA" id="ARBA00004429"/>
    </source>
</evidence>
<dbReference type="CDD" id="cd06261">
    <property type="entry name" value="TM_PBP2"/>
    <property type="match status" value="1"/>
</dbReference>
<comment type="subcellular location">
    <subcellularLocation>
        <location evidence="1">Cell inner membrane</location>
        <topology evidence="1">Multi-pass membrane protein</topology>
    </subcellularLocation>
</comment>
<keyword evidence="3" id="KW-1003">Cell membrane</keyword>
<evidence type="ECO:0000259" key="9">
    <source>
        <dbReference type="PROSITE" id="PS50928"/>
    </source>
</evidence>
<evidence type="ECO:0000256" key="2">
    <source>
        <dbReference type="ARBA" id="ARBA00022448"/>
    </source>
</evidence>
<dbReference type="STRING" id="1524460.IX84_20495"/>
<dbReference type="SUPFAM" id="SSF161098">
    <property type="entry name" value="MetI-like"/>
    <property type="match status" value="1"/>
</dbReference>
<dbReference type="RefSeq" id="WP_044224640.1">
    <property type="nucleotide sequence ID" value="NZ_JBKAGJ010000043.1"/>
</dbReference>
<evidence type="ECO:0000256" key="6">
    <source>
        <dbReference type="ARBA" id="ARBA00022989"/>
    </source>
</evidence>
<keyword evidence="11" id="KW-1185">Reference proteome</keyword>
<dbReference type="PANTHER" id="PTHR43357:SF4">
    <property type="entry name" value="INNER MEMBRANE ABC TRANSPORTER PERMEASE PROTEIN YDCV"/>
    <property type="match status" value="1"/>
</dbReference>
<evidence type="ECO:0000313" key="11">
    <source>
        <dbReference type="Proteomes" id="UP000029736"/>
    </source>
</evidence>
<comment type="caution">
    <text evidence="10">The sequence shown here is derived from an EMBL/GenBank/DDBJ whole genome shotgun (WGS) entry which is preliminary data.</text>
</comment>
<evidence type="ECO:0000256" key="5">
    <source>
        <dbReference type="ARBA" id="ARBA00022692"/>
    </source>
</evidence>
<dbReference type="PROSITE" id="PS50928">
    <property type="entry name" value="ABC_TM1"/>
    <property type="match status" value="1"/>
</dbReference>
<proteinExistence type="predicted"/>
<organism evidence="10 11">
    <name type="scientific">Phaeodactylibacter xiamenensis</name>
    <dbReference type="NCBI Taxonomy" id="1524460"/>
    <lineage>
        <taxon>Bacteria</taxon>
        <taxon>Pseudomonadati</taxon>
        <taxon>Bacteroidota</taxon>
        <taxon>Saprospiria</taxon>
        <taxon>Saprospirales</taxon>
        <taxon>Haliscomenobacteraceae</taxon>
        <taxon>Phaeodactylibacter</taxon>
    </lineage>
</organism>
<protein>
    <submittedName>
        <fullName evidence="10">ABC transporter permease</fullName>
    </submittedName>
</protein>
<evidence type="ECO:0000256" key="4">
    <source>
        <dbReference type="ARBA" id="ARBA00022519"/>
    </source>
</evidence>
<dbReference type="OrthoDB" id="1454623at2"/>
<feature type="transmembrane region" description="Helical" evidence="8">
    <location>
        <begin position="127"/>
        <end position="147"/>
    </location>
</feature>
<keyword evidence="5 8" id="KW-0812">Transmembrane</keyword>
<feature type="transmembrane region" description="Helical" evidence="8">
    <location>
        <begin position="58"/>
        <end position="79"/>
    </location>
</feature>